<evidence type="ECO:0000313" key="6">
    <source>
        <dbReference type="Proteomes" id="UP000256328"/>
    </source>
</evidence>
<comment type="caution">
    <text evidence="5">The sequence shown here is derived from an EMBL/GenBank/DDBJ whole genome shotgun (WGS) entry which is preliminary data.</text>
</comment>
<dbReference type="SUPFAM" id="SSF51735">
    <property type="entry name" value="NAD(P)-binding Rossmann-fold domains"/>
    <property type="match status" value="1"/>
</dbReference>
<dbReference type="OrthoDB" id="1933717at2759"/>
<dbReference type="AlphaFoldDB" id="A0A3D8S2T0"/>
<accession>A0A3D8S2T0</accession>
<dbReference type="InterPro" id="IPR020904">
    <property type="entry name" value="Sc_DH/Rdtase_CS"/>
</dbReference>
<evidence type="ECO:0000256" key="4">
    <source>
        <dbReference type="RuleBase" id="RU000363"/>
    </source>
</evidence>
<sequence length="265" mass="28562">MSATPVSLLQLRILTTGANRGIGFSIIQALGTHLPDALFLLGCRSQEAGEEAVKDLRKRWSDAGIDGDGRKVEVLVLDVSDDKAIERARSEVERRWGGLDVLINNAGIAIPYGTGKGDLSELRLSFNTTMNTNVTSIAAVTEAFLPLLHASSIDLPKIINISSGRASLARSSSGTMAPTMVVSYSISKAAVNALTIEMQKSERGTVDVYCVNPGFCSTAFNGFKGTKDPLLGAEVVVRLILAERGIYRPGVFWEFEDGEMREVPW</sequence>
<dbReference type="InterPro" id="IPR002347">
    <property type="entry name" value="SDR_fam"/>
</dbReference>
<comment type="similarity">
    <text evidence="1 4">Belongs to the short-chain dehydrogenases/reductases (SDR) family.</text>
</comment>
<evidence type="ECO:0000256" key="3">
    <source>
        <dbReference type="ARBA" id="ARBA00023002"/>
    </source>
</evidence>
<gene>
    <name evidence="5" type="ORF">BP5796_05264</name>
</gene>
<proteinExistence type="inferred from homology"/>
<dbReference type="Gene3D" id="3.40.50.720">
    <property type="entry name" value="NAD(P)-binding Rossmann-like Domain"/>
    <property type="match status" value="1"/>
</dbReference>
<dbReference type="PANTHER" id="PTHR43490:SF99">
    <property type="entry name" value="SHORT-CHAIN DEHYDROGENASE_REDUCTASE"/>
    <property type="match status" value="1"/>
</dbReference>
<keyword evidence="3" id="KW-0560">Oxidoreductase</keyword>
<keyword evidence="2" id="KW-0521">NADP</keyword>
<name>A0A3D8S2T0_9HELO</name>
<dbReference type="InterPro" id="IPR036291">
    <property type="entry name" value="NAD(P)-bd_dom_sf"/>
</dbReference>
<dbReference type="PANTHER" id="PTHR43490">
    <property type="entry name" value="(+)-NEOMENTHOL DEHYDROGENASE"/>
    <property type="match status" value="1"/>
</dbReference>
<dbReference type="PROSITE" id="PS00061">
    <property type="entry name" value="ADH_SHORT"/>
    <property type="match status" value="1"/>
</dbReference>
<dbReference type="PRINTS" id="PR00080">
    <property type="entry name" value="SDRFAMILY"/>
</dbReference>
<dbReference type="GO" id="GO:0016491">
    <property type="term" value="F:oxidoreductase activity"/>
    <property type="evidence" value="ECO:0007669"/>
    <property type="project" value="UniProtKB-KW"/>
</dbReference>
<protein>
    <submittedName>
        <fullName evidence="5">NAD(P)-binding protein-1</fullName>
    </submittedName>
</protein>
<dbReference type="EMBL" id="PDLN01000007">
    <property type="protein sequence ID" value="RDW80566.1"/>
    <property type="molecule type" value="Genomic_DNA"/>
</dbReference>
<evidence type="ECO:0000313" key="5">
    <source>
        <dbReference type="EMBL" id="RDW80566.1"/>
    </source>
</evidence>
<dbReference type="GO" id="GO:0016020">
    <property type="term" value="C:membrane"/>
    <property type="evidence" value="ECO:0007669"/>
    <property type="project" value="TreeGrafter"/>
</dbReference>
<evidence type="ECO:0000256" key="2">
    <source>
        <dbReference type="ARBA" id="ARBA00022857"/>
    </source>
</evidence>
<keyword evidence="6" id="KW-1185">Reference proteome</keyword>
<evidence type="ECO:0000256" key="1">
    <source>
        <dbReference type="ARBA" id="ARBA00006484"/>
    </source>
</evidence>
<dbReference type="PRINTS" id="PR00081">
    <property type="entry name" value="GDHRDH"/>
</dbReference>
<dbReference type="Pfam" id="PF00106">
    <property type="entry name" value="adh_short"/>
    <property type="match status" value="1"/>
</dbReference>
<reference evidence="5 6" key="1">
    <citation type="journal article" date="2018" name="IMA Fungus">
        <title>IMA Genome-F 9: Draft genome sequence of Annulohypoxylon stygium, Aspergillus mulundensis, Berkeleyomyces basicola (syn. Thielaviopsis basicola), Ceratocystis smalleyi, two Cercospora beticola strains, Coleophoma cylindrospora, Fusarium fracticaudum, Phialophora cf. hyalina, and Morchella septimelata.</title>
        <authorList>
            <person name="Wingfield B.D."/>
            <person name="Bills G.F."/>
            <person name="Dong Y."/>
            <person name="Huang W."/>
            <person name="Nel W.J."/>
            <person name="Swalarsk-Parry B.S."/>
            <person name="Vaghefi N."/>
            <person name="Wilken P.M."/>
            <person name="An Z."/>
            <person name="de Beer Z.W."/>
            <person name="De Vos L."/>
            <person name="Chen L."/>
            <person name="Duong T.A."/>
            <person name="Gao Y."/>
            <person name="Hammerbacher A."/>
            <person name="Kikkert J.R."/>
            <person name="Li Y."/>
            <person name="Li H."/>
            <person name="Li K."/>
            <person name="Li Q."/>
            <person name="Liu X."/>
            <person name="Ma X."/>
            <person name="Naidoo K."/>
            <person name="Pethybridge S.J."/>
            <person name="Sun J."/>
            <person name="Steenkamp E.T."/>
            <person name="van der Nest M.A."/>
            <person name="van Wyk S."/>
            <person name="Wingfield M.J."/>
            <person name="Xiong C."/>
            <person name="Yue Q."/>
            <person name="Zhang X."/>
        </authorList>
    </citation>
    <scope>NUCLEOTIDE SEQUENCE [LARGE SCALE GENOMIC DNA]</scope>
    <source>
        <strain evidence="5 6">BP5796</strain>
    </source>
</reference>
<dbReference type="Proteomes" id="UP000256328">
    <property type="component" value="Unassembled WGS sequence"/>
</dbReference>
<organism evidence="5 6">
    <name type="scientific">Coleophoma crateriformis</name>
    <dbReference type="NCBI Taxonomy" id="565419"/>
    <lineage>
        <taxon>Eukaryota</taxon>
        <taxon>Fungi</taxon>
        <taxon>Dikarya</taxon>
        <taxon>Ascomycota</taxon>
        <taxon>Pezizomycotina</taxon>
        <taxon>Leotiomycetes</taxon>
        <taxon>Helotiales</taxon>
        <taxon>Dermateaceae</taxon>
        <taxon>Coleophoma</taxon>
    </lineage>
</organism>